<dbReference type="InterPro" id="IPR000225">
    <property type="entry name" value="Armadillo"/>
</dbReference>
<dbReference type="GO" id="GO:0046961">
    <property type="term" value="F:proton-transporting ATPase activity, rotational mechanism"/>
    <property type="evidence" value="ECO:0007669"/>
    <property type="project" value="InterPro"/>
</dbReference>
<dbReference type="Pfam" id="PF03224">
    <property type="entry name" value="V-ATPase_H_N"/>
    <property type="match status" value="1"/>
</dbReference>
<comment type="caution">
    <text evidence="1">The sequence shown here is derived from an EMBL/GenBank/DDBJ whole genome shotgun (WGS) entry which is preliminary data.</text>
</comment>
<evidence type="ECO:0000313" key="2">
    <source>
        <dbReference type="Proteomes" id="UP001177023"/>
    </source>
</evidence>
<dbReference type="InterPro" id="IPR004908">
    <property type="entry name" value="ATPase_V1-cplx_hsu"/>
</dbReference>
<dbReference type="PANTHER" id="PTHR10698:SF0">
    <property type="entry name" value="V-TYPE PROTON ATPASE SUBUNIT H"/>
    <property type="match status" value="1"/>
</dbReference>
<reference evidence="1" key="1">
    <citation type="submission" date="2023-06" db="EMBL/GenBank/DDBJ databases">
        <authorList>
            <person name="Delattre M."/>
        </authorList>
    </citation>
    <scope>NUCLEOTIDE SEQUENCE</scope>
    <source>
        <strain evidence="1">AF72</strain>
    </source>
</reference>
<dbReference type="Gene3D" id="1.25.10.10">
    <property type="entry name" value="Leucine-rich Repeat Variant"/>
    <property type="match status" value="1"/>
</dbReference>
<dbReference type="PANTHER" id="PTHR10698">
    <property type="entry name" value="V-TYPE PROTON ATPASE SUBUNIT H"/>
    <property type="match status" value="1"/>
</dbReference>
<dbReference type="SUPFAM" id="SSF48371">
    <property type="entry name" value="ARM repeat"/>
    <property type="match status" value="1"/>
</dbReference>
<keyword evidence="2" id="KW-1185">Reference proteome</keyword>
<dbReference type="InterPro" id="IPR016024">
    <property type="entry name" value="ARM-type_fold"/>
</dbReference>
<evidence type="ECO:0008006" key="3">
    <source>
        <dbReference type="Google" id="ProtNLM"/>
    </source>
</evidence>
<accession>A0AA36C4H6</accession>
<dbReference type="Proteomes" id="UP001177023">
    <property type="component" value="Unassembled WGS sequence"/>
</dbReference>
<protein>
    <recommendedName>
        <fullName evidence="3">V-type proton ATPase subunit H</fullName>
    </recommendedName>
</protein>
<feature type="non-terminal residue" evidence="1">
    <location>
        <position position="117"/>
    </location>
</feature>
<name>A0AA36C4H6_9BILA</name>
<sequence length="117" mass="13066">MGSKVNCKLQYQLVCAIWCLTFNAEIARKARSLGVIQTLAGILNEATKEKVIRVIVATFRNILEKAGENGQCQAVRERWDIVKALVQLLETASDPLVLCVAAHDLGEYVRHYPRGKK</sequence>
<dbReference type="EMBL" id="CATQJA010000169">
    <property type="protein sequence ID" value="CAJ0557981.1"/>
    <property type="molecule type" value="Genomic_DNA"/>
</dbReference>
<dbReference type="InterPro" id="IPR011989">
    <property type="entry name" value="ARM-like"/>
</dbReference>
<dbReference type="AlphaFoldDB" id="A0AA36C4H6"/>
<dbReference type="GO" id="GO:0000221">
    <property type="term" value="C:vacuolar proton-transporting V-type ATPase, V1 domain"/>
    <property type="evidence" value="ECO:0007669"/>
    <property type="project" value="InterPro"/>
</dbReference>
<organism evidence="1 2">
    <name type="scientific">Mesorhabditis spiculigera</name>
    <dbReference type="NCBI Taxonomy" id="96644"/>
    <lineage>
        <taxon>Eukaryota</taxon>
        <taxon>Metazoa</taxon>
        <taxon>Ecdysozoa</taxon>
        <taxon>Nematoda</taxon>
        <taxon>Chromadorea</taxon>
        <taxon>Rhabditida</taxon>
        <taxon>Rhabditina</taxon>
        <taxon>Rhabditomorpha</taxon>
        <taxon>Rhabditoidea</taxon>
        <taxon>Rhabditidae</taxon>
        <taxon>Mesorhabditinae</taxon>
        <taxon>Mesorhabditis</taxon>
    </lineage>
</organism>
<proteinExistence type="predicted"/>
<gene>
    <name evidence="1" type="ORF">MSPICULIGERA_LOCUS725</name>
</gene>
<dbReference type="GO" id="GO:0005765">
    <property type="term" value="C:lysosomal membrane"/>
    <property type="evidence" value="ECO:0007669"/>
    <property type="project" value="TreeGrafter"/>
</dbReference>
<evidence type="ECO:0000313" key="1">
    <source>
        <dbReference type="EMBL" id="CAJ0557981.1"/>
    </source>
</evidence>
<dbReference type="SMART" id="SM00185">
    <property type="entry name" value="ARM"/>
    <property type="match status" value="2"/>
</dbReference>